<dbReference type="InterPro" id="IPR013825">
    <property type="entry name" value="Topo_IA_cen_sub2"/>
</dbReference>
<dbReference type="Gene3D" id="1.10.460.10">
    <property type="entry name" value="Topoisomerase I, domain 2"/>
    <property type="match status" value="1"/>
</dbReference>
<evidence type="ECO:0000256" key="1">
    <source>
        <dbReference type="ARBA" id="ARBA00000213"/>
    </source>
</evidence>
<dbReference type="SMART" id="SM00437">
    <property type="entry name" value="TOP1Ac"/>
    <property type="match status" value="1"/>
</dbReference>
<evidence type="ECO:0000313" key="11">
    <source>
        <dbReference type="Proteomes" id="UP001149074"/>
    </source>
</evidence>
<protein>
    <recommendedName>
        <fullName evidence="3 7">DNA topoisomerase</fullName>
        <ecNumber evidence="3 7">5.6.2.1</ecNumber>
    </recommendedName>
</protein>
<sequence length="625" mass="71432">MARKILCVAEKPAIARAVATHMSGGSFQTHSVRGNQYVKNYEFEFNFGAPWGSCSVTMTSVIGHLTGLDFERQYRGWQSCPPGALFEAPVKEEVDEKKMPIAENIRNQARYSKALFIWTDCDREGEHIGTEVRTQAMSGNARIEVRRAKFSNTERAHVLRAAREPITLDEFQANAVAARIELDLRIGAAFTRLQTLQLQQVAEILKEKVISYGSCQFPTLGFVVDRYLRVQNFKPETFWGIKVMLQREGIKVNFLWRRVHLFDRAAVTMMLERCLSAKQAKVTKVNQKPKSKWRPLPLTTVDLQMMGSRYLRMDSQKVMKVAEALYTKGFISYPRTETDQFDKAIDLKKLVEKQYPDGRWGQYARELLDGKFRTPRSGRHNDQAHPPIHPVSWVNPSQLNSDEKKVYEFVARRFLACCSEDAKGQGTDIEIQYGEEMFHASGLIVLERNYLDVYVYDKWESSQNLPNFEKGERFEPTEANIFEGKTTAPGYLTEPELIGLMDANGIGTDATMAEHIAKIKEREYVVVNERGSGRSKVSELIPTKLGTALVEGYDNVVADLPNSISLSKPFLRKEMELRMLEICAGSKTRQEVVQQSLDMYREVFIHTQRRIAMLKTACRKYLVPE</sequence>
<dbReference type="SMART" id="SM00436">
    <property type="entry name" value="TOP1Bc"/>
    <property type="match status" value="1"/>
</dbReference>
<evidence type="ECO:0000256" key="4">
    <source>
        <dbReference type="ARBA" id="ARBA00023029"/>
    </source>
</evidence>
<dbReference type="InterPro" id="IPR000380">
    <property type="entry name" value="Topo_IA"/>
</dbReference>
<dbReference type="Gene3D" id="3.40.50.140">
    <property type="match status" value="1"/>
</dbReference>
<dbReference type="InterPro" id="IPR023406">
    <property type="entry name" value="Topo_IA_AS"/>
</dbReference>
<dbReference type="SUPFAM" id="SSF56712">
    <property type="entry name" value="Prokaryotic type I DNA topoisomerase"/>
    <property type="match status" value="1"/>
</dbReference>
<dbReference type="InterPro" id="IPR013826">
    <property type="entry name" value="Topo_IA_cen_sub3"/>
</dbReference>
<evidence type="ECO:0000256" key="7">
    <source>
        <dbReference type="RuleBase" id="RU362092"/>
    </source>
</evidence>
<dbReference type="GO" id="GO:0005634">
    <property type="term" value="C:nucleus"/>
    <property type="evidence" value="ECO:0007669"/>
    <property type="project" value="TreeGrafter"/>
</dbReference>
<dbReference type="InterPro" id="IPR003602">
    <property type="entry name" value="Topo_IA_DNA-bd_dom"/>
</dbReference>
<dbReference type="RefSeq" id="XP_056477178.1">
    <property type="nucleotide sequence ID" value="XM_056616821.1"/>
</dbReference>
<evidence type="ECO:0000256" key="6">
    <source>
        <dbReference type="ARBA" id="ARBA00023235"/>
    </source>
</evidence>
<evidence type="ECO:0000259" key="9">
    <source>
        <dbReference type="PROSITE" id="PS52039"/>
    </source>
</evidence>
<dbReference type="GO" id="GO:0006281">
    <property type="term" value="P:DNA repair"/>
    <property type="evidence" value="ECO:0007669"/>
    <property type="project" value="TreeGrafter"/>
</dbReference>
<evidence type="ECO:0000256" key="5">
    <source>
        <dbReference type="ARBA" id="ARBA00023125"/>
    </source>
</evidence>
<keyword evidence="4 7" id="KW-0799">Topoisomerase</keyword>
<keyword evidence="11" id="KW-1185">Reference proteome</keyword>
<dbReference type="PROSITE" id="PS52039">
    <property type="entry name" value="TOPO_IA_2"/>
    <property type="match status" value="1"/>
</dbReference>
<dbReference type="AlphaFoldDB" id="A0A9W9KFJ2"/>
<dbReference type="Gene3D" id="1.10.290.10">
    <property type="entry name" value="Topoisomerase I, domain 4"/>
    <property type="match status" value="1"/>
</dbReference>
<dbReference type="InterPro" id="IPR013824">
    <property type="entry name" value="Topo_IA_cen_sub1"/>
</dbReference>
<dbReference type="Gene3D" id="2.70.20.10">
    <property type="entry name" value="Topoisomerase I, domain 3"/>
    <property type="match status" value="1"/>
</dbReference>
<dbReference type="Proteomes" id="UP001149074">
    <property type="component" value="Unassembled WGS sequence"/>
</dbReference>
<dbReference type="GO" id="GO:0031422">
    <property type="term" value="C:RecQ family helicase-topoisomerase III complex"/>
    <property type="evidence" value="ECO:0007669"/>
    <property type="project" value="TreeGrafter"/>
</dbReference>
<dbReference type="InterPro" id="IPR034144">
    <property type="entry name" value="TOPRIM_TopoIII"/>
</dbReference>
<dbReference type="InterPro" id="IPR023405">
    <property type="entry name" value="Topo_IA_core_domain"/>
</dbReference>
<name>A0A9W9KFJ2_9EURO</name>
<organism evidence="10 11">
    <name type="scientific">Penicillium argentinense</name>
    <dbReference type="NCBI Taxonomy" id="1131581"/>
    <lineage>
        <taxon>Eukaryota</taxon>
        <taxon>Fungi</taxon>
        <taxon>Dikarya</taxon>
        <taxon>Ascomycota</taxon>
        <taxon>Pezizomycotina</taxon>
        <taxon>Eurotiomycetes</taxon>
        <taxon>Eurotiomycetidae</taxon>
        <taxon>Eurotiales</taxon>
        <taxon>Aspergillaceae</taxon>
        <taxon>Penicillium</taxon>
    </lineage>
</organism>
<dbReference type="PROSITE" id="PS00396">
    <property type="entry name" value="TOPO_IA_1"/>
    <property type="match status" value="1"/>
</dbReference>
<reference evidence="10" key="2">
    <citation type="journal article" date="2023" name="IMA Fungus">
        <title>Comparative genomic study of the Penicillium genus elucidates a diverse pangenome and 15 lateral gene transfer events.</title>
        <authorList>
            <person name="Petersen C."/>
            <person name="Sorensen T."/>
            <person name="Nielsen M.R."/>
            <person name="Sondergaard T.E."/>
            <person name="Sorensen J.L."/>
            <person name="Fitzpatrick D.A."/>
            <person name="Frisvad J.C."/>
            <person name="Nielsen K.L."/>
        </authorList>
    </citation>
    <scope>NUCLEOTIDE SEQUENCE</scope>
    <source>
        <strain evidence="10">IBT 30761</strain>
    </source>
</reference>
<comment type="catalytic activity">
    <reaction evidence="1 7">
        <text>ATP-independent breakage of single-stranded DNA, followed by passage and rejoining.</text>
        <dbReference type="EC" id="5.6.2.1"/>
    </reaction>
</comment>
<dbReference type="EC" id="5.6.2.1" evidence="3 7"/>
<gene>
    <name evidence="10" type="ORF">N7532_004327</name>
</gene>
<dbReference type="OrthoDB" id="430051at2759"/>
<dbReference type="PANTHER" id="PTHR11390:SF21">
    <property type="entry name" value="DNA TOPOISOMERASE 3-ALPHA"/>
    <property type="match status" value="1"/>
</dbReference>
<dbReference type="GO" id="GO:0003677">
    <property type="term" value="F:DNA binding"/>
    <property type="evidence" value="ECO:0007669"/>
    <property type="project" value="UniProtKB-KW"/>
</dbReference>
<proteinExistence type="inferred from homology"/>
<dbReference type="PROSITE" id="PS50880">
    <property type="entry name" value="TOPRIM"/>
    <property type="match status" value="1"/>
</dbReference>
<dbReference type="InterPro" id="IPR003601">
    <property type="entry name" value="Topo_IA_2"/>
</dbReference>
<feature type="domain" description="Topo IA-type catalytic" evidence="9">
    <location>
        <begin position="169"/>
        <end position="604"/>
    </location>
</feature>
<dbReference type="GO" id="GO:0006265">
    <property type="term" value="P:DNA topological change"/>
    <property type="evidence" value="ECO:0007669"/>
    <property type="project" value="InterPro"/>
</dbReference>
<comment type="similarity">
    <text evidence="2 7">Belongs to the type IA topoisomerase family.</text>
</comment>
<keyword evidence="6 7" id="KW-0413">Isomerase</keyword>
<evidence type="ECO:0000259" key="8">
    <source>
        <dbReference type="PROSITE" id="PS50880"/>
    </source>
</evidence>
<dbReference type="Pfam" id="PF01131">
    <property type="entry name" value="Topoisom_bac"/>
    <property type="match status" value="1"/>
</dbReference>
<dbReference type="GO" id="GO:0006310">
    <property type="term" value="P:DNA recombination"/>
    <property type="evidence" value="ECO:0007669"/>
    <property type="project" value="TreeGrafter"/>
</dbReference>
<evidence type="ECO:0000313" key="10">
    <source>
        <dbReference type="EMBL" id="KAJ5103798.1"/>
    </source>
</evidence>
<dbReference type="CDD" id="cd03362">
    <property type="entry name" value="TOPRIM_TopoIA_TopoIII"/>
    <property type="match status" value="1"/>
</dbReference>
<dbReference type="CDD" id="cd00186">
    <property type="entry name" value="TOP1Ac"/>
    <property type="match status" value="1"/>
</dbReference>
<keyword evidence="5 7" id="KW-0238">DNA-binding</keyword>
<dbReference type="InterPro" id="IPR006171">
    <property type="entry name" value="TOPRIM_dom"/>
</dbReference>
<dbReference type="Pfam" id="PF01751">
    <property type="entry name" value="Toprim"/>
    <property type="match status" value="1"/>
</dbReference>
<dbReference type="InterPro" id="IPR013497">
    <property type="entry name" value="Topo_IA_cen"/>
</dbReference>
<accession>A0A9W9KFJ2</accession>
<comment type="caution">
    <text evidence="10">The sequence shown here is derived from an EMBL/GenBank/DDBJ whole genome shotgun (WGS) entry which is preliminary data.</text>
</comment>
<dbReference type="PRINTS" id="PR00417">
    <property type="entry name" value="PRTPISMRASEI"/>
</dbReference>
<comment type="function">
    <text evidence="7">Introduces a single-strand break via transesterification at a target site in duplex DNA. Releases the supercoiling and torsional tension of DNA introduced during the DNA replication and transcription by transiently cleaving and rejoining one strand of the DNA duplex. The scissile phosphodiester is attacked by the catalytic tyrosine of the enzyme, resulting in the formation of a DNA-(5'-phosphotyrosyl)-enzyme intermediate and the expulsion of a 3'-OH DNA strand.</text>
</comment>
<feature type="domain" description="Toprim" evidence="8">
    <location>
        <begin position="4"/>
        <end position="153"/>
    </location>
</feature>
<reference evidence="10" key="1">
    <citation type="submission" date="2022-11" db="EMBL/GenBank/DDBJ databases">
        <authorList>
            <person name="Petersen C."/>
        </authorList>
    </citation>
    <scope>NUCLEOTIDE SEQUENCE</scope>
    <source>
        <strain evidence="10">IBT 30761</strain>
    </source>
</reference>
<evidence type="ECO:0000256" key="2">
    <source>
        <dbReference type="ARBA" id="ARBA00009446"/>
    </source>
</evidence>
<dbReference type="GeneID" id="81355800"/>
<dbReference type="EMBL" id="JAPQKI010000004">
    <property type="protein sequence ID" value="KAJ5103798.1"/>
    <property type="molecule type" value="Genomic_DNA"/>
</dbReference>
<dbReference type="GO" id="GO:0003917">
    <property type="term" value="F:DNA topoisomerase type I (single strand cut, ATP-independent) activity"/>
    <property type="evidence" value="ECO:0007669"/>
    <property type="project" value="UniProtKB-EC"/>
</dbReference>
<dbReference type="FunFam" id="3.40.50.140:FF:000005">
    <property type="entry name" value="DNA topoisomerase"/>
    <property type="match status" value="1"/>
</dbReference>
<dbReference type="PANTHER" id="PTHR11390">
    <property type="entry name" value="PROKARYOTIC DNA TOPOISOMERASE"/>
    <property type="match status" value="1"/>
</dbReference>
<dbReference type="FunFam" id="1.10.290.10:FF:000001">
    <property type="entry name" value="DNA topoisomerase"/>
    <property type="match status" value="1"/>
</dbReference>
<evidence type="ECO:0000256" key="3">
    <source>
        <dbReference type="ARBA" id="ARBA00012891"/>
    </source>
</evidence>
<dbReference type="SMART" id="SM00493">
    <property type="entry name" value="TOPRIM"/>
    <property type="match status" value="1"/>
</dbReference>